<dbReference type="InterPro" id="IPR006683">
    <property type="entry name" value="Thioestr_dom"/>
</dbReference>
<evidence type="ECO:0000256" key="18">
    <source>
        <dbReference type="ARBA" id="ARBA00059477"/>
    </source>
</evidence>
<dbReference type="InterPro" id="IPR040170">
    <property type="entry name" value="Cytosol_ACT"/>
</dbReference>
<evidence type="ECO:0000256" key="6">
    <source>
        <dbReference type="ARBA" id="ARBA00022490"/>
    </source>
</evidence>
<evidence type="ECO:0000256" key="3">
    <source>
        <dbReference type="ARBA" id="ARBA00004496"/>
    </source>
</evidence>
<evidence type="ECO:0000256" key="10">
    <source>
        <dbReference type="ARBA" id="ARBA00022832"/>
    </source>
</evidence>
<comment type="catalytic activity">
    <reaction evidence="16">
        <text>dodecanoyl-CoA + H2O = dodecanoate + CoA + H(+)</text>
        <dbReference type="Rhea" id="RHEA:30135"/>
        <dbReference type="ChEBI" id="CHEBI:15377"/>
        <dbReference type="ChEBI" id="CHEBI:15378"/>
        <dbReference type="ChEBI" id="CHEBI:18262"/>
        <dbReference type="ChEBI" id="CHEBI:57287"/>
        <dbReference type="ChEBI" id="CHEBI:57375"/>
    </reaction>
    <physiologicalReaction direction="left-to-right" evidence="16">
        <dbReference type="Rhea" id="RHEA:30136"/>
    </physiologicalReaction>
</comment>
<dbReference type="PANTHER" id="PTHR11049">
    <property type="entry name" value="ACYL COENZYME A THIOESTER HYDROLASE"/>
    <property type="match status" value="1"/>
</dbReference>
<dbReference type="GO" id="GO:0052689">
    <property type="term" value="F:carboxylic ester hydrolase activity"/>
    <property type="evidence" value="ECO:0007669"/>
    <property type="project" value="UniProtKB-KW"/>
</dbReference>
<dbReference type="Gene3D" id="3.10.129.10">
    <property type="entry name" value="Hotdog Thioesterase"/>
    <property type="match status" value="2"/>
</dbReference>
<dbReference type="InterPro" id="IPR033120">
    <property type="entry name" value="HOTDOG_ACOT"/>
</dbReference>
<name>A0A6J3S5C2_TURTR</name>
<feature type="domain" description="HotDog ACOT-type" evidence="26">
    <location>
        <begin position="341"/>
        <end position="454"/>
    </location>
</feature>
<dbReference type="InterPro" id="IPR029069">
    <property type="entry name" value="HotDog_dom_sf"/>
</dbReference>
<dbReference type="Pfam" id="PF01852">
    <property type="entry name" value="START"/>
    <property type="match status" value="1"/>
</dbReference>
<dbReference type="GO" id="GO:0008289">
    <property type="term" value="F:lipid binding"/>
    <property type="evidence" value="ECO:0007669"/>
    <property type="project" value="InterPro"/>
</dbReference>
<dbReference type="InterPro" id="IPR002913">
    <property type="entry name" value="START_lipid-bd_dom"/>
</dbReference>
<dbReference type="OrthoDB" id="3184331at2759"/>
<keyword evidence="5" id="KW-0719">Serine esterase</keyword>
<dbReference type="CTD" id="26027"/>
<dbReference type="GO" id="GO:0005829">
    <property type="term" value="C:cytosol"/>
    <property type="evidence" value="ECO:0007669"/>
    <property type="project" value="TreeGrafter"/>
</dbReference>
<dbReference type="CDD" id="cd03442">
    <property type="entry name" value="BFIT_BACH"/>
    <property type="match status" value="2"/>
</dbReference>
<keyword evidence="11" id="KW-0809">Transit peptide</keyword>
<keyword evidence="10" id="KW-0276">Fatty acid metabolism</keyword>
<evidence type="ECO:0000256" key="8">
    <source>
        <dbReference type="ARBA" id="ARBA00022737"/>
    </source>
</evidence>
<dbReference type="FunFam" id="3.10.129.10:FF:000011">
    <property type="entry name" value="Acyl-coenzyme A thioesterase 11"/>
    <property type="match status" value="1"/>
</dbReference>
<dbReference type="EC" id="3.1.2.2" evidence="14"/>
<dbReference type="PROSITE" id="PS50848">
    <property type="entry name" value="START"/>
    <property type="match status" value="1"/>
</dbReference>
<organism evidence="27 28">
    <name type="scientific">Tursiops truncatus</name>
    <name type="common">Atlantic bottle-nosed dolphin</name>
    <name type="synonym">Delphinus truncatus</name>
    <dbReference type="NCBI Taxonomy" id="9739"/>
    <lineage>
        <taxon>Eukaryota</taxon>
        <taxon>Metazoa</taxon>
        <taxon>Chordata</taxon>
        <taxon>Craniata</taxon>
        <taxon>Vertebrata</taxon>
        <taxon>Euteleostomi</taxon>
        <taxon>Mammalia</taxon>
        <taxon>Eutheria</taxon>
        <taxon>Laurasiatheria</taxon>
        <taxon>Artiodactyla</taxon>
        <taxon>Whippomorpha</taxon>
        <taxon>Cetacea</taxon>
        <taxon>Odontoceti</taxon>
        <taxon>Delphinidae</taxon>
        <taxon>Tursiops</taxon>
    </lineage>
</organism>
<evidence type="ECO:0000256" key="16">
    <source>
        <dbReference type="ARBA" id="ARBA00048074"/>
    </source>
</evidence>
<dbReference type="UniPathway" id="UPA00199"/>
<accession>A0A6J3S5C2</accession>
<evidence type="ECO:0000256" key="13">
    <source>
        <dbReference type="ARBA" id="ARBA00023128"/>
    </source>
</evidence>
<evidence type="ECO:0000259" key="25">
    <source>
        <dbReference type="PROSITE" id="PS50848"/>
    </source>
</evidence>
<comment type="catalytic activity">
    <reaction evidence="1">
        <text>butanoyl-CoA + H2O = butanoate + CoA + H(+)</text>
        <dbReference type="Rhea" id="RHEA:40111"/>
        <dbReference type="ChEBI" id="CHEBI:15377"/>
        <dbReference type="ChEBI" id="CHEBI:15378"/>
        <dbReference type="ChEBI" id="CHEBI:17968"/>
        <dbReference type="ChEBI" id="CHEBI:57287"/>
        <dbReference type="ChEBI" id="CHEBI:57371"/>
    </reaction>
    <physiologicalReaction direction="left-to-right" evidence="1">
        <dbReference type="Rhea" id="RHEA:40112"/>
    </physiologicalReaction>
</comment>
<keyword evidence="9 24" id="KW-0378">Hydrolase</keyword>
<dbReference type="Pfam" id="PF03061">
    <property type="entry name" value="4HBT"/>
    <property type="match status" value="2"/>
</dbReference>
<evidence type="ECO:0000256" key="7">
    <source>
        <dbReference type="ARBA" id="ARBA00022553"/>
    </source>
</evidence>
<evidence type="ECO:0000256" key="23">
    <source>
        <dbReference type="ARBA" id="ARBA00084084"/>
    </source>
</evidence>
<evidence type="ECO:0000256" key="17">
    <source>
        <dbReference type="ARBA" id="ARBA00048180"/>
    </source>
</evidence>
<keyword evidence="6" id="KW-0963">Cytoplasm</keyword>
<keyword evidence="7" id="KW-0597">Phosphoprotein</keyword>
<evidence type="ECO:0000256" key="9">
    <source>
        <dbReference type="ARBA" id="ARBA00022801"/>
    </source>
</evidence>
<dbReference type="AlphaFoldDB" id="A0A6J3S5C2"/>
<dbReference type="SUPFAM" id="SSF55961">
    <property type="entry name" value="Bet v1-like"/>
    <property type="match status" value="1"/>
</dbReference>
<dbReference type="InParanoid" id="A0A6J3S5C2"/>
<evidence type="ECO:0000256" key="2">
    <source>
        <dbReference type="ARBA" id="ARBA00004305"/>
    </source>
</evidence>
<comment type="pathway">
    <text evidence="4">Lipid metabolism; fatty acid metabolism.</text>
</comment>
<dbReference type="PANTHER" id="PTHR11049:SF1">
    <property type="entry name" value="ACYL-COENZYME A THIOESTERASE 11"/>
    <property type="match status" value="1"/>
</dbReference>
<feature type="domain" description="HotDog ACOT-type" evidence="26">
    <location>
        <begin position="168"/>
        <end position="280"/>
    </location>
</feature>
<dbReference type="GO" id="GO:0006631">
    <property type="term" value="P:fatty acid metabolic process"/>
    <property type="evidence" value="ECO:0007669"/>
    <property type="project" value="UniProtKB-UniPathway"/>
</dbReference>
<keyword evidence="12" id="KW-0443">Lipid metabolism</keyword>
<comment type="function">
    <text evidence="18">Has an acyl-CoA thioesterase activity with a preference for the long chain fatty acyl-CoA thioesters hexadecanoyl-CoA/palmitoyl-CoA and tetradecanoyl-CoA/myristoyl-CoA which are the main substrates in the mitochondrial beta-oxidation pathway.</text>
</comment>
<reference evidence="28" key="1">
    <citation type="submission" date="2025-08" db="UniProtKB">
        <authorList>
            <consortium name="RefSeq"/>
        </authorList>
    </citation>
    <scope>IDENTIFICATION</scope>
    <source>
        <tissue evidence="28">Spleen</tissue>
    </source>
</reference>
<dbReference type="FunFam" id="3.10.129.10:FF:000020">
    <property type="entry name" value="Acyl-coenzyme A thioesterase 11"/>
    <property type="match status" value="1"/>
</dbReference>
<dbReference type="PROSITE" id="PS51770">
    <property type="entry name" value="HOTDOG_ACOT"/>
    <property type="match status" value="2"/>
</dbReference>
<evidence type="ECO:0000256" key="22">
    <source>
        <dbReference type="ARBA" id="ARBA00083809"/>
    </source>
</evidence>
<sequence length="719" mass="80923">MTGRRVLHPAARLAPPLACQVPPPAFPPLPPRGAECLARVLQPWRSARQPGAASPAPARGGEGTRLVWELAWAAPAWASARFLRLPPASRSLPHQGLPWDLGCPVAEPRPTDLLLRRPQQAPRPRLCELLGPERATTWGLASVFSNRASRKSASRTENNMAEDEGYRNPTEVQMSQLVLPCHTNQRGELSVGQLLKWIDTTACLSAERHAGCPCVTASMDDIYFEHTISVGQVVNIKAKVNRAFNSSMEVGIQVASEDLCSDKQWSVCKALATFVAHREVSKVKLKQITPRTEEEKTEHSVAAERRRMRLVYTDTIKDLLANCVIQDDLESRDCSRMVPAEKTRVESVELVLPPHANHQGNTFGGQIMAWMENVATIAASRLCHAHPTLKAIEMFHFRGPSQVGDRLVLKAIVNNAFKNSMEVGVCVEAYRQEAETQRRHINSAFMTFVVLDADNQPQMLPWIRPQPGDGERRYREASARKKIRLDRKYIVSCKQAEMPLSVPWDPSNQVYLSYNNVSSLKMLVARDNWVLSSETSQVRLYTLEEDKFLSFHMEMLVNVDAAQAFLLLSDLRRRPEWDKHYRSVELVQQVDEDDAIYHIISPALGGDPKPQDFVILASRRKPCDNRDPYVIAMRSVTLPTHLETSEYRRGETICSGFCFWHEGDQLTKVSYYNQATPGFLKYVTTNVTGLSSAFYTTFKACEQFLLDNRNDLAPSLQTL</sequence>
<gene>
    <name evidence="28" type="primary">ACOT11</name>
</gene>
<evidence type="ECO:0000256" key="1">
    <source>
        <dbReference type="ARBA" id="ARBA00000295"/>
    </source>
</evidence>
<evidence type="ECO:0000256" key="12">
    <source>
        <dbReference type="ARBA" id="ARBA00023098"/>
    </source>
</evidence>
<keyword evidence="27" id="KW-1185">Reference proteome</keyword>
<keyword evidence="8" id="KW-0677">Repeat</keyword>
<evidence type="ECO:0000256" key="15">
    <source>
        <dbReference type="ARBA" id="ARBA00047734"/>
    </source>
</evidence>
<dbReference type="Proteomes" id="UP000245320">
    <property type="component" value="Chromosome 1"/>
</dbReference>
<evidence type="ECO:0000256" key="5">
    <source>
        <dbReference type="ARBA" id="ARBA00022487"/>
    </source>
</evidence>
<evidence type="ECO:0000256" key="21">
    <source>
        <dbReference type="ARBA" id="ARBA00077737"/>
    </source>
</evidence>
<dbReference type="FunFam" id="3.30.530.20:FF:000012">
    <property type="entry name" value="Acyl-coenzyme A thioesterase 11"/>
    <property type="match status" value="1"/>
</dbReference>
<dbReference type="GO" id="GO:0006637">
    <property type="term" value="P:acyl-CoA metabolic process"/>
    <property type="evidence" value="ECO:0007669"/>
    <property type="project" value="TreeGrafter"/>
</dbReference>
<evidence type="ECO:0000256" key="4">
    <source>
        <dbReference type="ARBA" id="ARBA00004872"/>
    </source>
</evidence>
<comment type="catalytic activity">
    <reaction evidence="17">
        <text>tetradecanoyl-CoA + H2O = tetradecanoate + CoA + H(+)</text>
        <dbReference type="Rhea" id="RHEA:40119"/>
        <dbReference type="ChEBI" id="CHEBI:15377"/>
        <dbReference type="ChEBI" id="CHEBI:15378"/>
        <dbReference type="ChEBI" id="CHEBI:30807"/>
        <dbReference type="ChEBI" id="CHEBI:57287"/>
        <dbReference type="ChEBI" id="CHEBI:57385"/>
    </reaction>
    <physiologicalReaction direction="left-to-right" evidence="17">
        <dbReference type="Rhea" id="RHEA:40120"/>
    </physiologicalReaction>
</comment>
<dbReference type="GeneID" id="101316278"/>
<dbReference type="GO" id="GO:0052816">
    <property type="term" value="F:long-chain fatty acyl-CoA hydrolase activity"/>
    <property type="evidence" value="ECO:0007669"/>
    <property type="project" value="TreeGrafter"/>
</dbReference>
<protein>
    <recommendedName>
        <fullName evidence="19">Acyl-coenzyme A thioesterase 11</fullName>
        <ecNumber evidence="14">3.1.2.2</ecNumber>
    </recommendedName>
    <alternativeName>
        <fullName evidence="22">Acyl-CoA thioester hydrolase 11</fullName>
    </alternativeName>
    <alternativeName>
        <fullName evidence="21">Adipose-associated thioesterase</fullName>
    </alternativeName>
    <alternativeName>
        <fullName evidence="20">Brown fat-inducible thioesterase</fullName>
    </alternativeName>
    <alternativeName>
        <fullName evidence="23">Palmitoyl-coenzyme A thioesterase</fullName>
    </alternativeName>
</protein>
<evidence type="ECO:0000259" key="26">
    <source>
        <dbReference type="PROSITE" id="PS51770"/>
    </source>
</evidence>
<dbReference type="GO" id="GO:0005759">
    <property type="term" value="C:mitochondrial matrix"/>
    <property type="evidence" value="ECO:0007669"/>
    <property type="project" value="UniProtKB-SubCell"/>
</dbReference>
<evidence type="ECO:0000313" key="27">
    <source>
        <dbReference type="Proteomes" id="UP000245320"/>
    </source>
</evidence>
<keyword evidence="13" id="KW-0496">Mitochondrion</keyword>
<comment type="catalytic activity">
    <reaction evidence="15">
        <text>hexadecanoyl-CoA + H2O = hexadecanoate + CoA + H(+)</text>
        <dbReference type="Rhea" id="RHEA:16645"/>
        <dbReference type="ChEBI" id="CHEBI:7896"/>
        <dbReference type="ChEBI" id="CHEBI:15377"/>
        <dbReference type="ChEBI" id="CHEBI:15378"/>
        <dbReference type="ChEBI" id="CHEBI:57287"/>
        <dbReference type="ChEBI" id="CHEBI:57379"/>
        <dbReference type="EC" id="3.1.2.2"/>
    </reaction>
    <physiologicalReaction direction="left-to-right" evidence="15">
        <dbReference type="Rhea" id="RHEA:16646"/>
    </physiologicalReaction>
</comment>
<proteinExistence type="predicted"/>
<evidence type="ECO:0000256" key="19">
    <source>
        <dbReference type="ARBA" id="ARBA00067272"/>
    </source>
</evidence>
<feature type="domain" description="START" evidence="25">
    <location>
        <begin position="527"/>
        <end position="699"/>
    </location>
</feature>
<evidence type="ECO:0000256" key="14">
    <source>
        <dbReference type="ARBA" id="ARBA00038848"/>
    </source>
</evidence>
<evidence type="ECO:0000256" key="20">
    <source>
        <dbReference type="ARBA" id="ARBA00075413"/>
    </source>
</evidence>
<comment type="subcellular location">
    <subcellularLocation>
        <location evidence="3">Cytoplasm</location>
    </subcellularLocation>
    <subcellularLocation>
        <location evidence="2">Mitochondrion matrix</location>
    </subcellularLocation>
</comment>
<dbReference type="RefSeq" id="XP_033722100.1">
    <property type="nucleotide sequence ID" value="XM_033866209.1"/>
</dbReference>
<evidence type="ECO:0000256" key="24">
    <source>
        <dbReference type="PROSITE-ProRule" id="PRU01106"/>
    </source>
</evidence>
<dbReference type="FunCoup" id="A0A6J3S5C2">
    <property type="interactions" value="49"/>
</dbReference>
<dbReference type="InterPro" id="IPR023393">
    <property type="entry name" value="START-like_dom_sf"/>
</dbReference>
<evidence type="ECO:0000313" key="28">
    <source>
        <dbReference type="RefSeq" id="XP_033722100.1"/>
    </source>
</evidence>
<dbReference type="SUPFAM" id="SSF54637">
    <property type="entry name" value="Thioesterase/thiol ester dehydrase-isomerase"/>
    <property type="match status" value="2"/>
</dbReference>
<dbReference type="Gene3D" id="3.30.530.20">
    <property type="match status" value="1"/>
</dbReference>
<dbReference type="SMART" id="SM00234">
    <property type="entry name" value="START"/>
    <property type="match status" value="1"/>
</dbReference>
<evidence type="ECO:0000256" key="11">
    <source>
        <dbReference type="ARBA" id="ARBA00022946"/>
    </source>
</evidence>